<dbReference type="EMBL" id="CM009751">
    <property type="protein sequence ID" value="PUZ66812.1"/>
    <property type="molecule type" value="Genomic_DNA"/>
</dbReference>
<proteinExistence type="predicted"/>
<feature type="compositionally biased region" description="Polar residues" evidence="1">
    <location>
        <begin position="313"/>
        <end position="325"/>
    </location>
</feature>
<feature type="compositionally biased region" description="Low complexity" evidence="1">
    <location>
        <begin position="84"/>
        <end position="93"/>
    </location>
</feature>
<dbReference type="Gramene" id="PUZ66812">
    <property type="protein sequence ID" value="PUZ66812"/>
    <property type="gene ID" value="GQ55_3G367100"/>
</dbReference>
<dbReference type="Proteomes" id="UP000244336">
    <property type="component" value="Chromosome 3"/>
</dbReference>
<accession>A0A2T7EG60</accession>
<evidence type="ECO:0000256" key="1">
    <source>
        <dbReference type="SAM" id="MobiDB-lite"/>
    </source>
</evidence>
<keyword evidence="3" id="KW-1185">Reference proteome</keyword>
<evidence type="ECO:0000313" key="3">
    <source>
        <dbReference type="Proteomes" id="UP000244336"/>
    </source>
</evidence>
<feature type="region of interest" description="Disordered" evidence="1">
    <location>
        <begin position="1"/>
        <end position="168"/>
    </location>
</feature>
<gene>
    <name evidence="2" type="ORF">GQ55_3G367100</name>
</gene>
<dbReference type="AlphaFoldDB" id="A0A2T7EG60"/>
<feature type="region of interest" description="Disordered" evidence="1">
    <location>
        <begin position="216"/>
        <end position="325"/>
    </location>
</feature>
<protein>
    <submittedName>
        <fullName evidence="2">Uncharacterized protein</fullName>
    </submittedName>
</protein>
<organism evidence="2 3">
    <name type="scientific">Panicum hallii var. hallii</name>
    <dbReference type="NCBI Taxonomy" id="1504633"/>
    <lineage>
        <taxon>Eukaryota</taxon>
        <taxon>Viridiplantae</taxon>
        <taxon>Streptophyta</taxon>
        <taxon>Embryophyta</taxon>
        <taxon>Tracheophyta</taxon>
        <taxon>Spermatophyta</taxon>
        <taxon>Magnoliopsida</taxon>
        <taxon>Liliopsida</taxon>
        <taxon>Poales</taxon>
        <taxon>Poaceae</taxon>
        <taxon>PACMAD clade</taxon>
        <taxon>Panicoideae</taxon>
        <taxon>Panicodae</taxon>
        <taxon>Paniceae</taxon>
        <taxon>Panicinae</taxon>
        <taxon>Panicum</taxon>
        <taxon>Panicum sect. Panicum</taxon>
    </lineage>
</organism>
<sequence>MLAAGPACKPEQRHGAPRQRWSRDRPAACHGTRGEPPSALRHGTREGTPPGATPGDPARHRASGRAREPYSAPREGSWARARRAAPGAAALRRVMSRGRVRDGPRHATRRAEAVCARGRRATRDSAAPHRARARGAGTRGVTPEARGHHAGGQIAARRRREGRSRVEGRGCLKSASTEWFLEYNRLFWSSSSKLGGEEHTTLSLFTLGLQLTRPPRSPSLLATPSTFPTTHPTYSGRSPAGIDLAQPSRHWSSARSSGHTSASSSGRPPPETTAKKPIPRSPSLLATPSTFPTTHPTYSGRSPAGIDLAQPSRHWSSARSSNNNK</sequence>
<feature type="compositionally biased region" description="Low complexity" evidence="1">
    <location>
        <begin position="253"/>
        <end position="266"/>
    </location>
</feature>
<feature type="compositionally biased region" description="Basic and acidic residues" evidence="1">
    <location>
        <begin position="99"/>
        <end position="112"/>
    </location>
</feature>
<name>A0A2T7EG60_9POAL</name>
<feature type="compositionally biased region" description="Polar residues" evidence="1">
    <location>
        <begin position="220"/>
        <end position="236"/>
    </location>
</feature>
<evidence type="ECO:0000313" key="2">
    <source>
        <dbReference type="EMBL" id="PUZ66812.1"/>
    </source>
</evidence>
<reference evidence="2 3" key="1">
    <citation type="submission" date="2018-04" db="EMBL/GenBank/DDBJ databases">
        <title>WGS assembly of Panicum hallii var. hallii HAL2.</title>
        <authorList>
            <person name="Lovell J."/>
            <person name="Jenkins J."/>
            <person name="Lowry D."/>
            <person name="Mamidi S."/>
            <person name="Sreedasyam A."/>
            <person name="Weng X."/>
            <person name="Barry K."/>
            <person name="Bonette J."/>
            <person name="Campitelli B."/>
            <person name="Daum C."/>
            <person name="Gordon S."/>
            <person name="Gould B."/>
            <person name="Lipzen A."/>
            <person name="MacQueen A."/>
            <person name="Palacio-Mejia J."/>
            <person name="Plott C."/>
            <person name="Shakirov E."/>
            <person name="Shu S."/>
            <person name="Yoshinaga Y."/>
            <person name="Zane M."/>
            <person name="Rokhsar D."/>
            <person name="Grimwood J."/>
            <person name="Schmutz J."/>
            <person name="Juenger T."/>
        </authorList>
    </citation>
    <scope>NUCLEOTIDE SEQUENCE [LARGE SCALE GENOMIC DNA]</scope>
    <source>
        <strain evidence="3">cv. HAL2</strain>
    </source>
</reference>
<feature type="compositionally biased region" description="Low complexity" evidence="1">
    <location>
        <begin position="47"/>
        <end position="56"/>
    </location>
</feature>
<feature type="compositionally biased region" description="Polar residues" evidence="1">
    <location>
        <begin position="284"/>
        <end position="300"/>
    </location>
</feature>